<keyword evidence="3" id="KW-1185">Reference proteome</keyword>
<keyword evidence="1" id="KW-0812">Transmembrane</keyword>
<protein>
    <submittedName>
        <fullName evidence="2">Uncharacterized protein</fullName>
    </submittedName>
</protein>
<name>A0A316FB54_9GAMM</name>
<gene>
    <name evidence="2" type="ORF">C8D97_11532</name>
</gene>
<dbReference type="AlphaFoldDB" id="A0A316FB54"/>
<dbReference type="OrthoDB" id="6199187at2"/>
<keyword evidence="1" id="KW-0472">Membrane</keyword>
<feature type="transmembrane region" description="Helical" evidence="1">
    <location>
        <begin position="6"/>
        <end position="27"/>
    </location>
</feature>
<organism evidence="2 3">
    <name type="scientific">Pleionea mediterranea</name>
    <dbReference type="NCBI Taxonomy" id="523701"/>
    <lineage>
        <taxon>Bacteria</taxon>
        <taxon>Pseudomonadati</taxon>
        <taxon>Pseudomonadota</taxon>
        <taxon>Gammaproteobacteria</taxon>
        <taxon>Oceanospirillales</taxon>
        <taxon>Pleioneaceae</taxon>
        <taxon>Pleionea</taxon>
    </lineage>
</organism>
<accession>A0A316FB54</accession>
<feature type="transmembrane region" description="Helical" evidence="1">
    <location>
        <begin position="126"/>
        <end position="147"/>
    </location>
</feature>
<evidence type="ECO:0000313" key="3">
    <source>
        <dbReference type="Proteomes" id="UP000245790"/>
    </source>
</evidence>
<dbReference type="EMBL" id="QGGU01000015">
    <property type="protein sequence ID" value="PWK44430.1"/>
    <property type="molecule type" value="Genomic_DNA"/>
</dbReference>
<reference evidence="2 3" key="1">
    <citation type="submission" date="2018-05" db="EMBL/GenBank/DDBJ databases">
        <title>Genomic Encyclopedia of Type Strains, Phase IV (KMG-IV): sequencing the most valuable type-strain genomes for metagenomic binning, comparative biology and taxonomic classification.</title>
        <authorList>
            <person name="Goeker M."/>
        </authorList>
    </citation>
    <scope>NUCLEOTIDE SEQUENCE [LARGE SCALE GENOMIC DNA]</scope>
    <source>
        <strain evidence="2 3">DSM 25350</strain>
    </source>
</reference>
<keyword evidence="1" id="KW-1133">Transmembrane helix</keyword>
<evidence type="ECO:0000313" key="2">
    <source>
        <dbReference type="EMBL" id="PWK44430.1"/>
    </source>
</evidence>
<proteinExistence type="predicted"/>
<sequence>MIIELLTALLYAGLPVAFISFGMIYWAQKKGYPIVKESDDVSEDLTEELTEELTEDLDDITNDPNTTKSGKQSKNKHIVFDKWTTFGGGYYGIMALVTYAHVELLELWQAFSAFESIQHFINQLSLGFFIGLIIEAIKNLVTAFIWFTYWDEFLPINSPWLWLGASYAGYYAGEKLMEYRLNTK</sequence>
<dbReference type="Proteomes" id="UP000245790">
    <property type="component" value="Unassembled WGS sequence"/>
</dbReference>
<dbReference type="RefSeq" id="WP_109764990.1">
    <property type="nucleotide sequence ID" value="NZ_QGGU01000015.1"/>
</dbReference>
<evidence type="ECO:0000256" key="1">
    <source>
        <dbReference type="SAM" id="Phobius"/>
    </source>
</evidence>
<comment type="caution">
    <text evidence="2">The sequence shown here is derived from an EMBL/GenBank/DDBJ whole genome shotgun (WGS) entry which is preliminary data.</text>
</comment>